<feature type="compositionally biased region" description="Low complexity" evidence="1">
    <location>
        <begin position="96"/>
        <end position="107"/>
    </location>
</feature>
<protein>
    <submittedName>
        <fullName evidence="2">Uncharacterized protein</fullName>
    </submittedName>
</protein>
<accession>A0ABR3SM09</accession>
<feature type="region of interest" description="Disordered" evidence="1">
    <location>
        <begin position="147"/>
        <end position="179"/>
    </location>
</feature>
<dbReference type="Proteomes" id="UP001521116">
    <property type="component" value="Unassembled WGS sequence"/>
</dbReference>
<evidence type="ECO:0000313" key="3">
    <source>
        <dbReference type="Proteomes" id="UP001521116"/>
    </source>
</evidence>
<keyword evidence="3" id="KW-1185">Reference proteome</keyword>
<feature type="compositionally biased region" description="Basic and acidic residues" evidence="1">
    <location>
        <begin position="161"/>
        <end position="179"/>
    </location>
</feature>
<evidence type="ECO:0000313" key="2">
    <source>
        <dbReference type="EMBL" id="KAL1623360.1"/>
    </source>
</evidence>
<sequence>MNERLVVDYDLALPKDGDHRQQWPQRRHNQQRMSRRSGSPSAVGSVLLELRAERKPGTRVFKRVSRPRIAYRHVLASRLKHGLSQSKPGGPEDARPSPSVASPSAHRSSSEHTRGVGKPKIGSDTGSGGVLDELDLCVGLGGLSVSEQRHSLQVMEQTQEEDGRSEDIEMEDGDKIQGK</sequence>
<feature type="region of interest" description="Disordered" evidence="1">
    <location>
        <begin position="1"/>
        <end position="50"/>
    </location>
</feature>
<comment type="caution">
    <text evidence="2">The sequence shown here is derived from an EMBL/GenBank/DDBJ whole genome shotgun (WGS) entry which is preliminary data.</text>
</comment>
<proteinExistence type="predicted"/>
<reference evidence="2 3" key="1">
    <citation type="submission" date="2024-02" db="EMBL/GenBank/DDBJ databases">
        <title>De novo assembly and annotation of 12 fungi associated with fruit tree decline syndrome in Ontario, Canada.</title>
        <authorList>
            <person name="Sulman M."/>
            <person name="Ellouze W."/>
            <person name="Ilyukhin E."/>
        </authorList>
    </citation>
    <scope>NUCLEOTIDE SEQUENCE [LARGE SCALE GENOMIC DNA]</scope>
    <source>
        <strain evidence="2 3">M1-105</strain>
    </source>
</reference>
<dbReference type="EMBL" id="JAJVDC020000120">
    <property type="protein sequence ID" value="KAL1623360.1"/>
    <property type="molecule type" value="Genomic_DNA"/>
</dbReference>
<feature type="compositionally biased region" description="Basic residues" evidence="1">
    <location>
        <begin position="25"/>
        <end position="35"/>
    </location>
</feature>
<gene>
    <name evidence="2" type="ORF">SLS56_008301</name>
</gene>
<evidence type="ECO:0000256" key="1">
    <source>
        <dbReference type="SAM" id="MobiDB-lite"/>
    </source>
</evidence>
<feature type="compositionally biased region" description="Basic and acidic residues" evidence="1">
    <location>
        <begin position="1"/>
        <end position="21"/>
    </location>
</feature>
<organism evidence="2 3">
    <name type="scientific">Neofusicoccum ribis</name>
    <dbReference type="NCBI Taxonomy" id="45134"/>
    <lineage>
        <taxon>Eukaryota</taxon>
        <taxon>Fungi</taxon>
        <taxon>Dikarya</taxon>
        <taxon>Ascomycota</taxon>
        <taxon>Pezizomycotina</taxon>
        <taxon>Dothideomycetes</taxon>
        <taxon>Dothideomycetes incertae sedis</taxon>
        <taxon>Botryosphaeriales</taxon>
        <taxon>Botryosphaeriaceae</taxon>
        <taxon>Neofusicoccum</taxon>
    </lineage>
</organism>
<feature type="region of interest" description="Disordered" evidence="1">
    <location>
        <begin position="80"/>
        <end position="129"/>
    </location>
</feature>
<name>A0ABR3SM09_9PEZI</name>